<dbReference type="VEuPathDB" id="FungiDB:ASPTUDRAFT_41054"/>
<keyword evidence="1" id="KW-0472">Membrane</keyword>
<reference evidence="3" key="1">
    <citation type="journal article" date="2017" name="Genome Biol.">
        <title>Comparative genomics reveals high biological diversity and specific adaptations in the industrially and medically important fungal genus Aspergillus.</title>
        <authorList>
            <person name="de Vries R.P."/>
            <person name="Riley R."/>
            <person name="Wiebenga A."/>
            <person name="Aguilar-Osorio G."/>
            <person name="Amillis S."/>
            <person name="Uchima C.A."/>
            <person name="Anderluh G."/>
            <person name="Asadollahi M."/>
            <person name="Askin M."/>
            <person name="Barry K."/>
            <person name="Battaglia E."/>
            <person name="Bayram O."/>
            <person name="Benocci T."/>
            <person name="Braus-Stromeyer S.A."/>
            <person name="Caldana C."/>
            <person name="Canovas D."/>
            <person name="Cerqueira G.C."/>
            <person name="Chen F."/>
            <person name="Chen W."/>
            <person name="Choi C."/>
            <person name="Clum A."/>
            <person name="Dos Santos R.A."/>
            <person name="Damasio A.R."/>
            <person name="Diallinas G."/>
            <person name="Emri T."/>
            <person name="Fekete E."/>
            <person name="Flipphi M."/>
            <person name="Freyberg S."/>
            <person name="Gallo A."/>
            <person name="Gournas C."/>
            <person name="Habgood R."/>
            <person name="Hainaut M."/>
            <person name="Harispe M.L."/>
            <person name="Henrissat B."/>
            <person name="Hilden K.S."/>
            <person name="Hope R."/>
            <person name="Hossain A."/>
            <person name="Karabika E."/>
            <person name="Karaffa L."/>
            <person name="Karanyi Z."/>
            <person name="Krasevec N."/>
            <person name="Kuo A."/>
            <person name="Kusch H."/>
            <person name="LaButti K."/>
            <person name="Lagendijk E.L."/>
            <person name="Lapidus A."/>
            <person name="Levasseur A."/>
            <person name="Lindquist E."/>
            <person name="Lipzen A."/>
            <person name="Logrieco A.F."/>
            <person name="MacCabe A."/>
            <person name="Maekelae M.R."/>
            <person name="Malavazi I."/>
            <person name="Melin P."/>
            <person name="Meyer V."/>
            <person name="Mielnichuk N."/>
            <person name="Miskei M."/>
            <person name="Molnar A.P."/>
            <person name="Mule G."/>
            <person name="Ngan C.Y."/>
            <person name="Orejas M."/>
            <person name="Orosz E."/>
            <person name="Ouedraogo J.P."/>
            <person name="Overkamp K.M."/>
            <person name="Park H.-S."/>
            <person name="Perrone G."/>
            <person name="Piumi F."/>
            <person name="Punt P.J."/>
            <person name="Ram A.F."/>
            <person name="Ramon A."/>
            <person name="Rauscher S."/>
            <person name="Record E."/>
            <person name="Riano-Pachon D.M."/>
            <person name="Robert V."/>
            <person name="Roehrig J."/>
            <person name="Ruller R."/>
            <person name="Salamov A."/>
            <person name="Salih N.S."/>
            <person name="Samson R.A."/>
            <person name="Sandor E."/>
            <person name="Sanguinetti M."/>
            <person name="Schuetze T."/>
            <person name="Sepcic K."/>
            <person name="Shelest E."/>
            <person name="Sherlock G."/>
            <person name="Sophianopoulou V."/>
            <person name="Squina F.M."/>
            <person name="Sun H."/>
            <person name="Susca A."/>
            <person name="Todd R.B."/>
            <person name="Tsang A."/>
            <person name="Unkles S.E."/>
            <person name="van de Wiele N."/>
            <person name="van Rossen-Uffink D."/>
            <person name="Oliveira J.V."/>
            <person name="Vesth T.C."/>
            <person name="Visser J."/>
            <person name="Yu J.-H."/>
            <person name="Zhou M."/>
            <person name="Andersen M.R."/>
            <person name="Archer D.B."/>
            <person name="Baker S.E."/>
            <person name="Benoit I."/>
            <person name="Brakhage A.A."/>
            <person name="Braus G.H."/>
            <person name="Fischer R."/>
            <person name="Frisvad J.C."/>
            <person name="Goldman G.H."/>
            <person name="Houbraken J."/>
            <person name="Oakley B."/>
            <person name="Pocsi I."/>
            <person name="Scazzocchio C."/>
            <person name="Seiboth B."/>
            <person name="vanKuyk P.A."/>
            <person name="Wortman J."/>
            <person name="Dyer P.S."/>
            <person name="Grigoriev I.V."/>
        </authorList>
    </citation>
    <scope>NUCLEOTIDE SEQUENCE [LARGE SCALE GENOMIC DNA]</scope>
    <source>
        <strain evidence="3">CBS 134.48</strain>
    </source>
</reference>
<dbReference type="Proteomes" id="UP000184304">
    <property type="component" value="Unassembled WGS sequence"/>
</dbReference>
<keyword evidence="1" id="KW-0812">Transmembrane</keyword>
<accession>A0A1L9N737</accession>
<evidence type="ECO:0000256" key="1">
    <source>
        <dbReference type="SAM" id="Phobius"/>
    </source>
</evidence>
<gene>
    <name evidence="2" type="ORF">ASPTUDRAFT_41054</name>
</gene>
<keyword evidence="1" id="KW-1133">Transmembrane helix</keyword>
<evidence type="ECO:0000313" key="3">
    <source>
        <dbReference type="Proteomes" id="UP000184304"/>
    </source>
</evidence>
<feature type="transmembrane region" description="Helical" evidence="1">
    <location>
        <begin position="15"/>
        <end position="35"/>
    </location>
</feature>
<name>A0A1L9N737_ASPTC</name>
<proteinExistence type="predicted"/>
<dbReference type="EMBL" id="KV878198">
    <property type="protein sequence ID" value="OJI84962.1"/>
    <property type="molecule type" value="Genomic_DNA"/>
</dbReference>
<sequence length="66" mass="7563">MRAEAGPRRQPSSSLAALVFSYQLLRLLITGILYMRGKKRIIIRRFGENCKLDWTDTFSFAAGQLE</sequence>
<evidence type="ECO:0000313" key="2">
    <source>
        <dbReference type="EMBL" id="OJI84962.1"/>
    </source>
</evidence>
<organism evidence="2 3">
    <name type="scientific">Aspergillus tubingensis (strain CBS 134.48)</name>
    <dbReference type="NCBI Taxonomy" id="767770"/>
    <lineage>
        <taxon>Eukaryota</taxon>
        <taxon>Fungi</taxon>
        <taxon>Dikarya</taxon>
        <taxon>Ascomycota</taxon>
        <taxon>Pezizomycotina</taxon>
        <taxon>Eurotiomycetes</taxon>
        <taxon>Eurotiomycetidae</taxon>
        <taxon>Eurotiales</taxon>
        <taxon>Aspergillaceae</taxon>
        <taxon>Aspergillus</taxon>
        <taxon>Aspergillus subgen. Circumdati</taxon>
    </lineage>
</organism>
<keyword evidence="3" id="KW-1185">Reference proteome</keyword>
<dbReference type="AlphaFoldDB" id="A0A1L9N737"/>
<protein>
    <submittedName>
        <fullName evidence="2">Uncharacterized protein</fullName>
    </submittedName>
</protein>